<accession>A0A8H6VRQ6</accession>
<dbReference type="OrthoDB" id="674604at2759"/>
<comment type="caution">
    <text evidence="2">The sequence shown here is derived from an EMBL/GenBank/DDBJ whole genome shotgun (WGS) entry which is preliminary data.</text>
</comment>
<dbReference type="Pfam" id="PF26640">
    <property type="entry name" value="DUF8212"/>
    <property type="match status" value="1"/>
</dbReference>
<name>A0A8H6VRQ6_9PEZI</name>
<protein>
    <submittedName>
        <fullName evidence="2">Vegetative incompatibility protein HET-E-1</fullName>
    </submittedName>
</protein>
<feature type="domain" description="DUF8212" evidence="1">
    <location>
        <begin position="175"/>
        <end position="201"/>
    </location>
</feature>
<evidence type="ECO:0000259" key="1">
    <source>
        <dbReference type="Pfam" id="PF26640"/>
    </source>
</evidence>
<reference evidence="2" key="1">
    <citation type="submission" date="2020-04" db="EMBL/GenBank/DDBJ databases">
        <title>Draft genome resource of the tomato pathogen Pseudocercospora fuligena.</title>
        <authorList>
            <person name="Zaccaron A."/>
        </authorList>
    </citation>
    <scope>NUCLEOTIDE SEQUENCE</scope>
    <source>
        <strain evidence="2">PF001</strain>
    </source>
</reference>
<dbReference type="PANTHER" id="PTHR10622:SF12">
    <property type="entry name" value="HET DOMAIN-CONTAINING PROTEIN"/>
    <property type="match status" value="1"/>
</dbReference>
<dbReference type="PANTHER" id="PTHR10622">
    <property type="entry name" value="HET DOMAIN-CONTAINING PROTEIN"/>
    <property type="match status" value="1"/>
</dbReference>
<evidence type="ECO:0000313" key="3">
    <source>
        <dbReference type="Proteomes" id="UP000660729"/>
    </source>
</evidence>
<proteinExistence type="predicted"/>
<dbReference type="InterPro" id="IPR058525">
    <property type="entry name" value="DUF8212"/>
</dbReference>
<dbReference type="AlphaFoldDB" id="A0A8H6VRQ6"/>
<sequence length="332" mass="38332">MHSSFCEAVHLTLRPRIRLVRVRSASSHQNMRLINIWTLELAEFVDPPPYAILSHRWEAGEIKHEEYSEWFTRGWTLQELPAPEVIIFCDADWRHFGIKTIGSDMHDQFLELISSASSIPVVYLQGYAPSSSASVAQRMSWASNRVTTRPEDTAYCLFGLFDINLPLLYGEGHAAFQRLQEEIIRTSDDETIFAWRQPRHEDHGHSVLAYSPARFADSGFMQRYFFFPREPYTVTHKGIQIKAELLQLKSELLVFEESEYYLPLNCIEVGKEELLENIVYLGNRPLNVQSLKPEPYIYNIGRLSPERRSIHVMWPCHMATRSLVMTAAAVGI</sequence>
<dbReference type="EMBL" id="JABCIY010000003">
    <property type="protein sequence ID" value="KAF7198119.1"/>
    <property type="molecule type" value="Genomic_DNA"/>
</dbReference>
<gene>
    <name evidence="2" type="ORF">HII31_00475</name>
</gene>
<evidence type="ECO:0000313" key="2">
    <source>
        <dbReference type="EMBL" id="KAF7198119.1"/>
    </source>
</evidence>
<dbReference type="Proteomes" id="UP000660729">
    <property type="component" value="Unassembled WGS sequence"/>
</dbReference>
<keyword evidence="3" id="KW-1185">Reference proteome</keyword>
<organism evidence="2 3">
    <name type="scientific">Pseudocercospora fuligena</name>
    <dbReference type="NCBI Taxonomy" id="685502"/>
    <lineage>
        <taxon>Eukaryota</taxon>
        <taxon>Fungi</taxon>
        <taxon>Dikarya</taxon>
        <taxon>Ascomycota</taxon>
        <taxon>Pezizomycotina</taxon>
        <taxon>Dothideomycetes</taxon>
        <taxon>Dothideomycetidae</taxon>
        <taxon>Mycosphaerellales</taxon>
        <taxon>Mycosphaerellaceae</taxon>
        <taxon>Pseudocercospora</taxon>
    </lineage>
</organism>